<dbReference type="AlphaFoldDB" id="A0A0W0SSR3"/>
<gene>
    <name evidence="1" type="primary">legC5</name>
    <name evidence="1" type="ORF">Lbru_0363</name>
</gene>
<sequence>MVKSYTQEEAVILAQRLWRGKQTRKNYRFQQTSTKELTEYKTFLVGNDPKIHLSEEHKTKEGKITLIGTSGLRSIDLIAELGNKENTPKLIIIDNSDNVIKFWRKLRALVEKSNFDNKAHFLANFEMLLSTNKELYLEIEDNALNEYMPNIVYENQNPVTFMSTLIDKHGLDYVLSIIRHTTIIAQTWADANLFNTLKNVCKLHKIEKIYTYPSNIEYCIPFLEAEKVRLNIEILDPYLSIETDRCPHHGIPEEVYLKAKNGASMGHRPPNTEDKKEAFKVKLEQIERILSEFKKEIDNIGQYSPKAKEEAEKLHLSLVDAMIFAFIAPDSVKMQQFALEANRLINKAKPILQKDLGWGDYLTNLAKHIANTIVYGFSLGYSQGFFSIKPAVAVTTAEELDRQLQNNLLN</sequence>
<dbReference type="EMBL" id="LNXV01000004">
    <property type="protein sequence ID" value="KTC86422.1"/>
    <property type="molecule type" value="Genomic_DNA"/>
</dbReference>
<evidence type="ECO:0000313" key="1">
    <source>
        <dbReference type="EMBL" id="KTC86422.1"/>
    </source>
</evidence>
<dbReference type="STRING" id="29422.Lbru_0363"/>
<keyword evidence="2" id="KW-1185">Reference proteome</keyword>
<organism evidence="1 2">
    <name type="scientific">Legionella brunensis</name>
    <dbReference type="NCBI Taxonomy" id="29422"/>
    <lineage>
        <taxon>Bacteria</taxon>
        <taxon>Pseudomonadati</taxon>
        <taxon>Pseudomonadota</taxon>
        <taxon>Gammaproteobacteria</taxon>
        <taxon>Legionellales</taxon>
        <taxon>Legionellaceae</taxon>
        <taxon>Legionella</taxon>
    </lineage>
</organism>
<dbReference type="PROSITE" id="PS50096">
    <property type="entry name" value="IQ"/>
    <property type="match status" value="1"/>
</dbReference>
<accession>A0A0W0SSR3</accession>
<evidence type="ECO:0000313" key="2">
    <source>
        <dbReference type="Proteomes" id="UP000054742"/>
    </source>
</evidence>
<name>A0A0W0SSR3_9GAMM</name>
<comment type="caution">
    <text evidence="1">The sequence shown here is derived from an EMBL/GenBank/DDBJ whole genome shotgun (WGS) entry which is preliminary data.</text>
</comment>
<dbReference type="PATRIC" id="fig|29422.6.peg.378"/>
<protein>
    <submittedName>
        <fullName evidence="1">LegC5</fullName>
    </submittedName>
</protein>
<dbReference type="Proteomes" id="UP000054742">
    <property type="component" value="Unassembled WGS sequence"/>
</dbReference>
<reference evidence="1 2" key="1">
    <citation type="submission" date="2015-11" db="EMBL/GenBank/DDBJ databases">
        <title>Genomic analysis of 38 Legionella species identifies large and diverse effector repertoires.</title>
        <authorList>
            <person name="Burstein D."/>
            <person name="Amaro F."/>
            <person name="Zusman T."/>
            <person name="Lifshitz Z."/>
            <person name="Cohen O."/>
            <person name="Gilbert J.A."/>
            <person name="Pupko T."/>
            <person name="Shuman H.A."/>
            <person name="Segal G."/>
        </authorList>
    </citation>
    <scope>NUCLEOTIDE SEQUENCE [LARGE SCALE GENOMIC DNA]</scope>
    <source>
        <strain evidence="1 2">ATCC 43878</strain>
    </source>
</reference>
<proteinExistence type="predicted"/>